<dbReference type="PANTHER" id="PTHR30471:SF3">
    <property type="entry name" value="UPF0758 PROTEIN YEES-RELATED"/>
    <property type="match status" value="1"/>
</dbReference>
<dbReference type="PROSITE" id="PS01302">
    <property type="entry name" value="UPF0758"/>
    <property type="match status" value="1"/>
</dbReference>
<dbReference type="Pfam" id="PF04002">
    <property type="entry name" value="RadC"/>
    <property type="match status" value="1"/>
</dbReference>
<dbReference type="GO" id="GO:0006508">
    <property type="term" value="P:proteolysis"/>
    <property type="evidence" value="ECO:0007669"/>
    <property type="project" value="UniProtKB-KW"/>
</dbReference>
<dbReference type="PANTHER" id="PTHR30471">
    <property type="entry name" value="DNA REPAIR PROTEIN RADC"/>
    <property type="match status" value="1"/>
</dbReference>
<keyword evidence="2" id="KW-0479">Metal-binding</keyword>
<dbReference type="NCBIfam" id="NF000642">
    <property type="entry name" value="PRK00024.1"/>
    <property type="match status" value="1"/>
</dbReference>
<sequence>MDDYACVETAADPVETNAAAKVSGLAAPQAAARRPARLRLAACAGVPEPHGPGTPAARPDKFGADVLAFSAARPDTSWATPRRPTGRKRSRGKRDMPRERLLDFGPATLSNADLVALVLGSGLPGHDVFRIAHSLLKRFGSLRALLDATPADFDGLPGIGPAKTAQLLAILELARRSLVEKMREKPLIDSPEAVEDYLRLLIGSRPHEVFVCLFLDARHRLIDFEESSRGSLTRMAVYPREIVRRALAANAASMIVAHNHPSGAVKPSASDRRLTQVLRDTLALIDVQLVDHLVIGTHETFSFARAGWS</sequence>
<dbReference type="CDD" id="cd08071">
    <property type="entry name" value="MPN_DUF2466"/>
    <property type="match status" value="1"/>
</dbReference>
<dbReference type="InterPro" id="IPR001405">
    <property type="entry name" value="UPF0758"/>
</dbReference>
<dbReference type="GO" id="GO:0046872">
    <property type="term" value="F:metal ion binding"/>
    <property type="evidence" value="ECO:0007669"/>
    <property type="project" value="UniProtKB-KW"/>
</dbReference>
<accession>A0A1N6L1V7</accession>
<keyword evidence="5" id="KW-0482">Metalloprotease</keyword>
<reference evidence="9 10" key="1">
    <citation type="submission" date="2016-11" db="EMBL/GenBank/DDBJ databases">
        <authorList>
            <person name="Jaros S."/>
            <person name="Januszkiewicz K."/>
            <person name="Wedrychowicz H."/>
        </authorList>
    </citation>
    <scope>NUCLEOTIDE SEQUENCE [LARGE SCALE GENOMIC DNA]</scope>
    <source>
        <strain evidence="9 10">GAS95</strain>
    </source>
</reference>
<dbReference type="InterPro" id="IPR010994">
    <property type="entry name" value="RuvA_2-like"/>
</dbReference>
<evidence type="ECO:0000256" key="6">
    <source>
        <dbReference type="RuleBase" id="RU003797"/>
    </source>
</evidence>
<comment type="similarity">
    <text evidence="6">Belongs to the UPF0758 family.</text>
</comment>
<dbReference type="InterPro" id="IPR020891">
    <property type="entry name" value="UPF0758_CS"/>
</dbReference>
<dbReference type="Pfam" id="PF20582">
    <property type="entry name" value="UPF0758_N"/>
    <property type="match status" value="1"/>
</dbReference>
<gene>
    <name evidence="9" type="ORF">SAMN05444165_5633</name>
</gene>
<dbReference type="NCBIfam" id="TIGR00608">
    <property type="entry name" value="radc"/>
    <property type="match status" value="1"/>
</dbReference>
<dbReference type="GO" id="GO:0008237">
    <property type="term" value="F:metallopeptidase activity"/>
    <property type="evidence" value="ECO:0007669"/>
    <property type="project" value="UniProtKB-KW"/>
</dbReference>
<name>A0A1N6L1V7_9BURK</name>
<protein>
    <submittedName>
        <fullName evidence="9">DNA replication and repair protein RadC</fullName>
    </submittedName>
</protein>
<dbReference type="InterPro" id="IPR046778">
    <property type="entry name" value="UPF0758_N"/>
</dbReference>
<evidence type="ECO:0000259" key="8">
    <source>
        <dbReference type="PROSITE" id="PS50249"/>
    </source>
</evidence>
<dbReference type="Gene3D" id="1.10.150.20">
    <property type="entry name" value="5' to 3' exonuclease, C-terminal subdomain"/>
    <property type="match status" value="1"/>
</dbReference>
<dbReference type="Gene3D" id="3.40.140.10">
    <property type="entry name" value="Cytidine Deaminase, domain 2"/>
    <property type="match status" value="1"/>
</dbReference>
<dbReference type="EMBL" id="FSRU01000002">
    <property type="protein sequence ID" value="SIO62754.1"/>
    <property type="molecule type" value="Genomic_DNA"/>
</dbReference>
<evidence type="ECO:0000256" key="1">
    <source>
        <dbReference type="ARBA" id="ARBA00022670"/>
    </source>
</evidence>
<dbReference type="PROSITE" id="PS50249">
    <property type="entry name" value="MPN"/>
    <property type="match status" value="1"/>
</dbReference>
<organism evidence="9 10">
    <name type="scientific">Paraburkholderia phenazinium</name>
    <dbReference type="NCBI Taxonomy" id="60549"/>
    <lineage>
        <taxon>Bacteria</taxon>
        <taxon>Pseudomonadati</taxon>
        <taxon>Pseudomonadota</taxon>
        <taxon>Betaproteobacteria</taxon>
        <taxon>Burkholderiales</taxon>
        <taxon>Burkholderiaceae</taxon>
        <taxon>Paraburkholderia</taxon>
    </lineage>
</organism>
<keyword evidence="3" id="KW-0378">Hydrolase</keyword>
<dbReference type="AlphaFoldDB" id="A0A1N6L1V7"/>
<evidence type="ECO:0000256" key="2">
    <source>
        <dbReference type="ARBA" id="ARBA00022723"/>
    </source>
</evidence>
<evidence type="ECO:0000313" key="9">
    <source>
        <dbReference type="EMBL" id="SIO62754.1"/>
    </source>
</evidence>
<feature type="domain" description="MPN" evidence="8">
    <location>
        <begin position="187"/>
        <end position="309"/>
    </location>
</feature>
<evidence type="ECO:0000256" key="5">
    <source>
        <dbReference type="ARBA" id="ARBA00023049"/>
    </source>
</evidence>
<evidence type="ECO:0000256" key="4">
    <source>
        <dbReference type="ARBA" id="ARBA00022833"/>
    </source>
</evidence>
<dbReference type="SUPFAM" id="SSF47781">
    <property type="entry name" value="RuvA domain 2-like"/>
    <property type="match status" value="1"/>
</dbReference>
<proteinExistence type="inferred from homology"/>
<evidence type="ECO:0000256" key="7">
    <source>
        <dbReference type="SAM" id="MobiDB-lite"/>
    </source>
</evidence>
<keyword evidence="4" id="KW-0862">Zinc</keyword>
<dbReference type="InterPro" id="IPR037518">
    <property type="entry name" value="MPN"/>
</dbReference>
<evidence type="ECO:0000256" key="3">
    <source>
        <dbReference type="ARBA" id="ARBA00022801"/>
    </source>
</evidence>
<keyword evidence="10" id="KW-1185">Reference proteome</keyword>
<keyword evidence="1" id="KW-0645">Protease</keyword>
<dbReference type="Proteomes" id="UP000185151">
    <property type="component" value="Unassembled WGS sequence"/>
</dbReference>
<dbReference type="InterPro" id="IPR025657">
    <property type="entry name" value="RadC_JAB"/>
</dbReference>
<feature type="region of interest" description="Disordered" evidence="7">
    <location>
        <begin position="74"/>
        <end position="99"/>
    </location>
</feature>
<evidence type="ECO:0000313" key="10">
    <source>
        <dbReference type="Proteomes" id="UP000185151"/>
    </source>
</evidence>